<accession>A0A8J9VNE6</accession>
<sequence>MNTQSDNRLATSNIPIRQWVTRITFCAAIVTVECYAKLCPASGQRWSDTELLVAKMNSGEDCQQSRCC</sequence>
<organism evidence="1 2">
    <name type="scientific">Brenthis ino</name>
    <name type="common">lesser marbled fritillary</name>
    <dbReference type="NCBI Taxonomy" id="405034"/>
    <lineage>
        <taxon>Eukaryota</taxon>
        <taxon>Metazoa</taxon>
        <taxon>Ecdysozoa</taxon>
        <taxon>Arthropoda</taxon>
        <taxon>Hexapoda</taxon>
        <taxon>Insecta</taxon>
        <taxon>Pterygota</taxon>
        <taxon>Neoptera</taxon>
        <taxon>Endopterygota</taxon>
        <taxon>Lepidoptera</taxon>
        <taxon>Glossata</taxon>
        <taxon>Ditrysia</taxon>
        <taxon>Papilionoidea</taxon>
        <taxon>Nymphalidae</taxon>
        <taxon>Heliconiinae</taxon>
        <taxon>Argynnini</taxon>
        <taxon>Brenthis</taxon>
    </lineage>
</organism>
<protein>
    <submittedName>
        <fullName evidence="1">Uncharacterized protein</fullName>
    </submittedName>
</protein>
<reference evidence="1" key="1">
    <citation type="submission" date="2021-12" db="EMBL/GenBank/DDBJ databases">
        <authorList>
            <person name="Martin H S."/>
        </authorList>
    </citation>
    <scope>NUCLEOTIDE SEQUENCE</scope>
</reference>
<dbReference type="EMBL" id="OV170221">
    <property type="protein sequence ID" value="CAH0714747.1"/>
    <property type="molecule type" value="Genomic_DNA"/>
</dbReference>
<proteinExistence type="predicted"/>
<evidence type="ECO:0000313" key="2">
    <source>
        <dbReference type="Proteomes" id="UP000838878"/>
    </source>
</evidence>
<keyword evidence="2" id="KW-1185">Reference proteome</keyword>
<dbReference type="AlphaFoldDB" id="A0A8J9VNE6"/>
<gene>
    <name evidence="1" type="ORF">BINO364_LOCUS1765</name>
</gene>
<dbReference type="Proteomes" id="UP000838878">
    <property type="component" value="Chromosome 1"/>
</dbReference>
<name>A0A8J9VNE6_9NEOP</name>
<feature type="non-terminal residue" evidence="1">
    <location>
        <position position="68"/>
    </location>
</feature>
<evidence type="ECO:0000313" key="1">
    <source>
        <dbReference type="EMBL" id="CAH0714747.1"/>
    </source>
</evidence>